<keyword evidence="2" id="KW-0472">Membrane</keyword>
<dbReference type="RefSeq" id="WP_185141766.1">
    <property type="nucleotide sequence ID" value="NZ_JACJVP010000007.1"/>
</dbReference>
<feature type="chain" id="PRO_5030881846" evidence="3">
    <location>
        <begin position="18"/>
        <end position="298"/>
    </location>
</feature>
<comment type="caution">
    <text evidence="4">The sequence shown here is derived from an EMBL/GenBank/DDBJ whole genome shotgun (WGS) entry which is preliminary data.</text>
</comment>
<feature type="transmembrane region" description="Helical" evidence="2">
    <location>
        <begin position="239"/>
        <end position="262"/>
    </location>
</feature>
<evidence type="ECO:0000313" key="4">
    <source>
        <dbReference type="EMBL" id="MBB6670331.1"/>
    </source>
</evidence>
<evidence type="ECO:0000256" key="3">
    <source>
        <dbReference type="SAM" id="SignalP"/>
    </source>
</evidence>
<dbReference type="EMBL" id="JACJVP010000007">
    <property type="protein sequence ID" value="MBB6670331.1"/>
    <property type="molecule type" value="Genomic_DNA"/>
</dbReference>
<organism evidence="4 5">
    <name type="scientific">Cohnella nanjingensis</name>
    <dbReference type="NCBI Taxonomy" id="1387779"/>
    <lineage>
        <taxon>Bacteria</taxon>
        <taxon>Bacillati</taxon>
        <taxon>Bacillota</taxon>
        <taxon>Bacilli</taxon>
        <taxon>Bacillales</taxon>
        <taxon>Paenibacillaceae</taxon>
        <taxon>Cohnella</taxon>
    </lineage>
</organism>
<proteinExistence type="predicted"/>
<sequence>MLLLLLASISIPLHASAETELQWVSGSGQTVGLGDGLADLKLPEGYSLLNAEDTKTFETENGNLPSDSEIGAVVPMEGDWMVYLEYDDAGHISDDDKTSIDADKLLQSYKDGTEAANEKLDEANHLFVDGWETAPHYDEGLHSLTWSLIAHDVNQDKVVNYNVRVLTREGYVSVILVSDPAHLAESRKQMESEVLSGLSIKEGKRYEDYNSSTDKKSNLGLAALVVGGAGLAVAKKAGLLAIILIALKKFGIVIAAAAVGVWRWLRGKPKAKPPAEQPAQPVQDQSVPVAKNDDVNAS</sequence>
<dbReference type="Pfam" id="PF09935">
    <property type="entry name" value="DUF2167"/>
    <property type="match status" value="1"/>
</dbReference>
<keyword evidence="5" id="KW-1185">Reference proteome</keyword>
<evidence type="ECO:0000313" key="5">
    <source>
        <dbReference type="Proteomes" id="UP000547209"/>
    </source>
</evidence>
<accession>A0A7X0VE42</accession>
<reference evidence="4 5" key="1">
    <citation type="submission" date="2020-08" db="EMBL/GenBank/DDBJ databases">
        <title>Cohnella phylogeny.</title>
        <authorList>
            <person name="Dunlap C."/>
        </authorList>
    </citation>
    <scope>NUCLEOTIDE SEQUENCE [LARGE SCALE GENOMIC DNA]</scope>
    <source>
        <strain evidence="4 5">DSM 28246</strain>
    </source>
</reference>
<feature type="region of interest" description="Disordered" evidence="1">
    <location>
        <begin position="269"/>
        <end position="298"/>
    </location>
</feature>
<feature type="signal peptide" evidence="3">
    <location>
        <begin position="1"/>
        <end position="17"/>
    </location>
</feature>
<keyword evidence="2" id="KW-1133">Transmembrane helix</keyword>
<gene>
    <name evidence="4" type="ORF">H7C19_06480</name>
</gene>
<evidence type="ECO:0000256" key="1">
    <source>
        <dbReference type="SAM" id="MobiDB-lite"/>
    </source>
</evidence>
<dbReference type="Proteomes" id="UP000547209">
    <property type="component" value="Unassembled WGS sequence"/>
</dbReference>
<dbReference type="AlphaFoldDB" id="A0A7X0VE42"/>
<dbReference type="InterPro" id="IPR018682">
    <property type="entry name" value="DUF2167_membr"/>
</dbReference>
<name>A0A7X0VE42_9BACL</name>
<keyword evidence="3" id="KW-0732">Signal</keyword>
<evidence type="ECO:0000256" key="2">
    <source>
        <dbReference type="SAM" id="Phobius"/>
    </source>
</evidence>
<keyword evidence="2" id="KW-0812">Transmembrane</keyword>
<protein>
    <submittedName>
        <fullName evidence="4">DUF2167 domain-containing protein</fullName>
    </submittedName>
</protein>